<dbReference type="AlphaFoldDB" id="A0A3B7QWP6"/>
<dbReference type="OrthoDB" id="885069at2"/>
<organism evidence="2 3">
    <name type="scientific">Hymenobacter oligotrophus</name>
    <dbReference type="NCBI Taxonomy" id="2319843"/>
    <lineage>
        <taxon>Bacteria</taxon>
        <taxon>Pseudomonadati</taxon>
        <taxon>Bacteroidota</taxon>
        <taxon>Cytophagia</taxon>
        <taxon>Cytophagales</taxon>
        <taxon>Hymenobacteraceae</taxon>
        <taxon>Hymenobacter</taxon>
    </lineage>
</organism>
<protein>
    <submittedName>
        <fullName evidence="2">Uncharacterized protein</fullName>
    </submittedName>
</protein>
<evidence type="ECO:0000256" key="1">
    <source>
        <dbReference type="SAM" id="Phobius"/>
    </source>
</evidence>
<keyword evidence="1" id="KW-0812">Transmembrane</keyword>
<reference evidence="2 3" key="1">
    <citation type="submission" date="2018-09" db="EMBL/GenBank/DDBJ databases">
        <title>Hymenobacter medium sp. nov., isolated from R2A medium.</title>
        <authorList>
            <person name="Yingchao G."/>
        </authorList>
    </citation>
    <scope>NUCLEOTIDE SEQUENCE [LARGE SCALE GENOMIC DNA]</scope>
    <source>
        <strain evidence="3">sh-6</strain>
    </source>
</reference>
<feature type="transmembrane region" description="Helical" evidence="1">
    <location>
        <begin position="54"/>
        <end position="70"/>
    </location>
</feature>
<dbReference type="EMBL" id="CP032317">
    <property type="protein sequence ID" value="AYA35965.1"/>
    <property type="molecule type" value="Genomic_DNA"/>
</dbReference>
<gene>
    <name evidence="2" type="ORF">D3Y59_02185</name>
</gene>
<evidence type="ECO:0000313" key="3">
    <source>
        <dbReference type="Proteomes" id="UP000262802"/>
    </source>
</evidence>
<dbReference type="Proteomes" id="UP000262802">
    <property type="component" value="Chromosome"/>
</dbReference>
<keyword evidence="1" id="KW-1133">Transmembrane helix</keyword>
<evidence type="ECO:0000313" key="2">
    <source>
        <dbReference type="EMBL" id="AYA35965.1"/>
    </source>
</evidence>
<accession>A0A3B7QWP6</accession>
<dbReference type="KEGG" id="hyh:D3Y59_02185"/>
<name>A0A3B7QWP6_9BACT</name>
<proteinExistence type="predicted"/>
<keyword evidence="1" id="KW-0472">Membrane</keyword>
<feature type="transmembrane region" description="Helical" evidence="1">
    <location>
        <begin position="21"/>
        <end position="42"/>
    </location>
</feature>
<sequence length="181" mass="20338">MRRTDLATSIKTGVLVHKRDWAGDLVGLIQVSGLWIISSFLLFQQGGMGTKWPLYFLVACSMPAYAVYCLRHENDLTVIKSGLGATENQRLVELAIQKLGWQIISNTRYCITAGANNKWWRGAGQTLTVLLDQDNIYLNVVHGGTVKARLPFYFGSNQRKLKRLIATINMMQLLHNPMPTT</sequence>
<keyword evidence="3" id="KW-1185">Reference proteome</keyword>